<accession>A0A9P8UJA1</accession>
<dbReference type="Pfam" id="PF20684">
    <property type="entry name" value="Fung_rhodopsin"/>
    <property type="match status" value="1"/>
</dbReference>
<sequence length="142" mass="15493">MLRHLAFIKFALANTVRIYLIAILSLGHYAVALGTVKEYYQIAYGTDTDKSFKQSVQFWGFLQLNVGVIAECAPTLKPIVGKTLGLSSYGKYGNYNGISRTGGIARATGRSGGTSRSRAEMDADSRCSVDLLRAPTRHTIRV</sequence>
<feature type="domain" description="Rhodopsin" evidence="2">
    <location>
        <begin position="9"/>
        <end position="80"/>
    </location>
</feature>
<keyword evidence="1" id="KW-1133">Transmembrane helix</keyword>
<gene>
    <name evidence="3" type="ORF">BKA67DRAFT_659716</name>
</gene>
<feature type="transmembrane region" description="Helical" evidence="1">
    <location>
        <begin position="12"/>
        <end position="31"/>
    </location>
</feature>
<evidence type="ECO:0000259" key="2">
    <source>
        <dbReference type="Pfam" id="PF20684"/>
    </source>
</evidence>
<keyword evidence="4" id="KW-1185">Reference proteome</keyword>
<keyword evidence="1" id="KW-0472">Membrane</keyword>
<dbReference type="EMBL" id="JAGPXC010000005">
    <property type="protein sequence ID" value="KAH6653075.1"/>
    <property type="molecule type" value="Genomic_DNA"/>
</dbReference>
<organism evidence="3 4">
    <name type="scientific">Truncatella angustata</name>
    <dbReference type="NCBI Taxonomy" id="152316"/>
    <lineage>
        <taxon>Eukaryota</taxon>
        <taxon>Fungi</taxon>
        <taxon>Dikarya</taxon>
        <taxon>Ascomycota</taxon>
        <taxon>Pezizomycotina</taxon>
        <taxon>Sordariomycetes</taxon>
        <taxon>Xylariomycetidae</taxon>
        <taxon>Amphisphaeriales</taxon>
        <taxon>Sporocadaceae</taxon>
        <taxon>Truncatella</taxon>
    </lineage>
</organism>
<dbReference type="RefSeq" id="XP_045957352.1">
    <property type="nucleotide sequence ID" value="XM_046107502.1"/>
</dbReference>
<dbReference type="OrthoDB" id="10017208at2759"/>
<dbReference type="AlphaFoldDB" id="A0A9P8UJA1"/>
<keyword evidence="1" id="KW-0812">Transmembrane</keyword>
<evidence type="ECO:0000313" key="3">
    <source>
        <dbReference type="EMBL" id="KAH6653075.1"/>
    </source>
</evidence>
<dbReference type="GeneID" id="70136393"/>
<reference evidence="3" key="1">
    <citation type="journal article" date="2021" name="Nat. Commun.">
        <title>Genetic determinants of endophytism in the Arabidopsis root mycobiome.</title>
        <authorList>
            <person name="Mesny F."/>
            <person name="Miyauchi S."/>
            <person name="Thiergart T."/>
            <person name="Pickel B."/>
            <person name="Atanasova L."/>
            <person name="Karlsson M."/>
            <person name="Huettel B."/>
            <person name="Barry K.W."/>
            <person name="Haridas S."/>
            <person name="Chen C."/>
            <person name="Bauer D."/>
            <person name="Andreopoulos W."/>
            <person name="Pangilinan J."/>
            <person name="LaButti K."/>
            <person name="Riley R."/>
            <person name="Lipzen A."/>
            <person name="Clum A."/>
            <person name="Drula E."/>
            <person name="Henrissat B."/>
            <person name="Kohler A."/>
            <person name="Grigoriev I.V."/>
            <person name="Martin F.M."/>
            <person name="Hacquard S."/>
        </authorList>
    </citation>
    <scope>NUCLEOTIDE SEQUENCE</scope>
    <source>
        <strain evidence="3">MPI-SDFR-AT-0073</strain>
    </source>
</reference>
<protein>
    <recommendedName>
        <fullName evidence="2">Rhodopsin domain-containing protein</fullName>
    </recommendedName>
</protein>
<name>A0A9P8UJA1_9PEZI</name>
<dbReference type="Proteomes" id="UP000758603">
    <property type="component" value="Unassembled WGS sequence"/>
</dbReference>
<evidence type="ECO:0000313" key="4">
    <source>
        <dbReference type="Proteomes" id="UP000758603"/>
    </source>
</evidence>
<proteinExistence type="predicted"/>
<dbReference type="InterPro" id="IPR049326">
    <property type="entry name" value="Rhodopsin_dom_fungi"/>
</dbReference>
<comment type="caution">
    <text evidence="3">The sequence shown here is derived from an EMBL/GenBank/DDBJ whole genome shotgun (WGS) entry which is preliminary data.</text>
</comment>
<evidence type="ECO:0000256" key="1">
    <source>
        <dbReference type="SAM" id="Phobius"/>
    </source>
</evidence>